<evidence type="ECO:0000313" key="2">
    <source>
        <dbReference type="EMBL" id="KAA0596304.1"/>
    </source>
</evidence>
<feature type="compositionally biased region" description="Basic residues" evidence="1">
    <location>
        <begin position="9"/>
        <end position="26"/>
    </location>
</feature>
<dbReference type="EMBL" id="VTTN01000004">
    <property type="protein sequence ID" value="KAA0596304.1"/>
    <property type="molecule type" value="Genomic_DNA"/>
</dbReference>
<feature type="region of interest" description="Disordered" evidence="1">
    <location>
        <begin position="1"/>
        <end position="38"/>
    </location>
</feature>
<sequence>MVEGDASRHPAHRQLRARQRRDRHLRGFQPDGQSLQRRRAANTLAESTVDAIARLTKLSWSTAFRFLETLESSGYMIRSESGLNRPALLARSLGEGYAR</sequence>
<dbReference type="InterPro" id="IPR036390">
    <property type="entry name" value="WH_DNA-bd_sf"/>
</dbReference>
<proteinExistence type="predicted"/>
<dbReference type="GO" id="GO:0006355">
    <property type="term" value="P:regulation of DNA-templated transcription"/>
    <property type="evidence" value="ECO:0007669"/>
    <property type="project" value="InterPro"/>
</dbReference>
<accession>A0A5A9GRN7</accession>
<dbReference type="AlphaFoldDB" id="A0A5A9GRN7"/>
<gene>
    <name evidence="2" type="ORF">FZ942_12735</name>
</gene>
<reference evidence="2 3" key="1">
    <citation type="submission" date="2019-08" db="EMBL/GenBank/DDBJ databases">
        <authorList>
            <person name="Grouzdev D."/>
            <person name="Tikhonova E."/>
            <person name="Kravchenko I."/>
        </authorList>
    </citation>
    <scope>NUCLEOTIDE SEQUENCE [LARGE SCALE GENOMIC DNA]</scope>
    <source>
        <strain evidence="2 3">59b</strain>
    </source>
</reference>
<name>A0A5A9GRN7_AZOLI</name>
<dbReference type="Gene3D" id="1.10.10.10">
    <property type="entry name" value="Winged helix-like DNA-binding domain superfamily/Winged helix DNA-binding domain"/>
    <property type="match status" value="1"/>
</dbReference>
<dbReference type="Proteomes" id="UP000324927">
    <property type="component" value="Unassembled WGS sequence"/>
</dbReference>
<comment type="caution">
    <text evidence="2">The sequence shown here is derived from an EMBL/GenBank/DDBJ whole genome shotgun (WGS) entry which is preliminary data.</text>
</comment>
<evidence type="ECO:0000313" key="3">
    <source>
        <dbReference type="Proteomes" id="UP000324927"/>
    </source>
</evidence>
<dbReference type="GO" id="GO:0003677">
    <property type="term" value="F:DNA binding"/>
    <property type="evidence" value="ECO:0007669"/>
    <property type="project" value="InterPro"/>
</dbReference>
<dbReference type="OrthoDB" id="7274111at2"/>
<dbReference type="InterPro" id="IPR036388">
    <property type="entry name" value="WH-like_DNA-bd_sf"/>
</dbReference>
<dbReference type="SUPFAM" id="SSF46785">
    <property type="entry name" value="Winged helix' DNA-binding domain"/>
    <property type="match status" value="1"/>
</dbReference>
<evidence type="ECO:0000256" key="1">
    <source>
        <dbReference type="SAM" id="MobiDB-lite"/>
    </source>
</evidence>
<organism evidence="2 3">
    <name type="scientific">Azospirillum lipoferum</name>
    <dbReference type="NCBI Taxonomy" id="193"/>
    <lineage>
        <taxon>Bacteria</taxon>
        <taxon>Pseudomonadati</taxon>
        <taxon>Pseudomonadota</taxon>
        <taxon>Alphaproteobacteria</taxon>
        <taxon>Rhodospirillales</taxon>
        <taxon>Azospirillaceae</taxon>
        <taxon>Azospirillum</taxon>
    </lineage>
</organism>
<protein>
    <submittedName>
        <fullName evidence="2">Helix-turn-helix domain-containing protein</fullName>
    </submittedName>
</protein>
<keyword evidence="3" id="KW-1185">Reference proteome</keyword>